<reference evidence="2 3" key="1">
    <citation type="submission" date="2021-01" db="EMBL/GenBank/DDBJ databases">
        <title>Complete genome sequence of Erwinia rhapontici MAFF 311153.</title>
        <authorList>
            <person name="Morohoshi T."/>
            <person name="Someya N."/>
        </authorList>
    </citation>
    <scope>NUCLEOTIDE SEQUENCE [LARGE SCALE GENOMIC DNA]</scope>
    <source>
        <strain evidence="2 3">MAFF 311153</strain>
    </source>
</reference>
<gene>
    <name evidence="2" type="ORF">ERHA53_30610</name>
</gene>
<sequence length="471" mass="53000">MDWSVLILLLALMLAPLMLAVTAIFTVVLSQRARSRWVLLGALLPQSLMIALILWPGGLKVVEFSSEILMWLVTLITWLTLFLARWQRRGTPPIPALVTSWLLFIVLAAAFYFNPSNQSTMAWKRHEQQMQHNLVLLEQGARSQLDRLSDESARELFYRAAAKEYPEQTLRYFIRRGLSPLDKGENGYSALSNAIESHNTVALKLFLSVLTPAQIQSLSFDYDPLRDLRQDPPAGEAEQQQFYDSMALLLAARPDWIHPRDKRAASYLTRAIFNGNGQSANFLLKYLPAPEGLWRLALLALNEDTQTLMAALREQPTQLEQTLSDGEGRHLNLMAWMIKYAPPATRTALLNSKLIVWDHYQEPSPRDGKGAMTNTLIDESRGNWRFREESPSVLQQVLASAIAQGVTLSPQQMLAVFRYEDGPETLAVMRKAGLPCGPLMSASAELLTDSVQDSLVRRWVSESCLRQPGGQ</sequence>
<keyword evidence="1" id="KW-1133">Transmembrane helix</keyword>
<dbReference type="SUPFAM" id="SSF48403">
    <property type="entry name" value="Ankyrin repeat"/>
    <property type="match status" value="1"/>
</dbReference>
<dbReference type="Proteomes" id="UP000677515">
    <property type="component" value="Chromosome"/>
</dbReference>
<proteinExistence type="predicted"/>
<evidence type="ECO:0000256" key="1">
    <source>
        <dbReference type="SAM" id="Phobius"/>
    </source>
</evidence>
<accession>A0ABN6DPD9</accession>
<dbReference type="Gene3D" id="1.25.40.20">
    <property type="entry name" value="Ankyrin repeat-containing domain"/>
    <property type="match status" value="1"/>
</dbReference>
<dbReference type="InterPro" id="IPR036770">
    <property type="entry name" value="Ankyrin_rpt-contain_sf"/>
</dbReference>
<feature type="transmembrane region" description="Helical" evidence="1">
    <location>
        <begin position="96"/>
        <end position="113"/>
    </location>
</feature>
<feature type="transmembrane region" description="Helical" evidence="1">
    <location>
        <begin position="37"/>
        <end position="56"/>
    </location>
</feature>
<dbReference type="EMBL" id="AP024329">
    <property type="protein sequence ID" value="BCQ35718.1"/>
    <property type="molecule type" value="Genomic_DNA"/>
</dbReference>
<evidence type="ECO:0000313" key="3">
    <source>
        <dbReference type="Proteomes" id="UP000677515"/>
    </source>
</evidence>
<protein>
    <submittedName>
        <fullName evidence="2">Uncharacterized protein</fullName>
    </submittedName>
</protein>
<keyword evidence="1" id="KW-0812">Transmembrane</keyword>
<feature type="transmembrane region" description="Helical" evidence="1">
    <location>
        <begin position="6"/>
        <end position="30"/>
    </location>
</feature>
<name>A0ABN6DPD9_ERWRD</name>
<dbReference type="RefSeq" id="WP_159336327.1">
    <property type="nucleotide sequence ID" value="NZ_AP024329.1"/>
</dbReference>
<keyword evidence="3" id="KW-1185">Reference proteome</keyword>
<feature type="transmembrane region" description="Helical" evidence="1">
    <location>
        <begin position="68"/>
        <end position="84"/>
    </location>
</feature>
<evidence type="ECO:0000313" key="2">
    <source>
        <dbReference type="EMBL" id="BCQ35718.1"/>
    </source>
</evidence>
<organism evidence="2 3">
    <name type="scientific">Erwinia rhapontici</name>
    <name type="common">Pectobacterium rhapontici</name>
    <dbReference type="NCBI Taxonomy" id="55212"/>
    <lineage>
        <taxon>Bacteria</taxon>
        <taxon>Pseudomonadati</taxon>
        <taxon>Pseudomonadota</taxon>
        <taxon>Gammaproteobacteria</taxon>
        <taxon>Enterobacterales</taxon>
        <taxon>Erwiniaceae</taxon>
        <taxon>Erwinia</taxon>
    </lineage>
</organism>
<keyword evidence="1" id="KW-0472">Membrane</keyword>